<dbReference type="InterPro" id="IPR050494">
    <property type="entry name" value="Ser_Thr_dual-spec_kinase"/>
</dbReference>
<dbReference type="GO" id="GO:0005856">
    <property type="term" value="C:cytoskeleton"/>
    <property type="evidence" value="ECO:0007669"/>
    <property type="project" value="TreeGrafter"/>
</dbReference>
<dbReference type="Proteomes" id="UP000799779">
    <property type="component" value="Unassembled WGS sequence"/>
</dbReference>
<dbReference type="Gene3D" id="3.30.200.20">
    <property type="entry name" value="Phosphorylase Kinase, domain 1"/>
    <property type="match status" value="1"/>
</dbReference>
<feature type="compositionally biased region" description="Low complexity" evidence="12">
    <location>
        <begin position="799"/>
        <end position="841"/>
    </location>
</feature>
<feature type="region of interest" description="Disordered" evidence="12">
    <location>
        <begin position="185"/>
        <end position="449"/>
    </location>
</feature>
<dbReference type="InterPro" id="IPR008271">
    <property type="entry name" value="Ser/Thr_kinase_AS"/>
</dbReference>
<feature type="compositionally biased region" description="Polar residues" evidence="12">
    <location>
        <begin position="873"/>
        <end position="890"/>
    </location>
</feature>
<evidence type="ECO:0000256" key="4">
    <source>
        <dbReference type="ARBA" id="ARBA00022679"/>
    </source>
</evidence>
<sequence>MESSLPILRNDTAEDSSGSAEGRVRRKFQRTATSTDNKLRKASVPPNNQPAARPPPADGKPTFRGRRQSIRDVHKAPLGPRPLDHAKQRITSDASMAASHAAPATSQAAGRSFLPQSTSEPAVPALADNLGSNPPTTRTANPRFSFGKQPGGPSFADSAGSASYDFLPTVNFDDFHASLSTYEPALSEFPVPGGGSSFLAHTAPPAPSMGPQTSTGPADARPTRSSSLIRRYSNARKPANTAPPPATTAADTSTMPPPATNMSIRSRRQSQFPAPAPPNPAARPPRKSVGPGMPPSSDTRHEVPKVAADAPQSSLGRTPSFTRRGTLSANLSAPGEPSKLANAARSVKAKSLQPPSRPQPGILNTSAMTPDHGGGVPIHQARSPARQRTQTPSSSSSRRQSTMHHMTGLGARTISPTDARRLKRLSMNPNVPGGPISPPTPQADFSFDERNLSNSPALIFRKSVTPSSARATPEQNRKSYASGISLSSNSSLNSLRIGNGSFLSRGNPALSGSRLPTPKPRNVHSSAGGEEEEEVPPVPAIPKAYESPKDPEHSNFSFASSSLKPNPHIPPNHGSSTPLMLNGIELQNFGTSSFDPAKVETPPKTKTTTIRHRRGLTVGSGSDADKTPAATHTNKKSLQPIRLPPLNLLPLGTPFNNRMSSFPAPSAEVDDRNLTPPPKRATNKTPSTPMTASKAMFFSKSNNQEHHDFSMHLRSSSSAFNLRHTESSFHGAATMPIPTLNPTRQMTTPFASNSLPKGSGEFVRLYSRPSGEYKLSDTDVELQSMKVNGPRALTKKDAPSSAHTSTSTEPETPSSGSSLRRKLSLGGWRRSSSKASHISHSNQQQPQTHRGDEQPKQSPRLNDMPPPRLPASATWSGSLVASPTPSNRTRPSLDFSRRKPSTATVASDTELDKANGHKHNGSLTARVPSVFTEQPSQQPQQPHKSSSILTPMQRMLGSKSSSNVLKSRNLDSNLDRDDLVADEEMRKLAGKRKDFEAAARDVDELRKRARPQERVSPAQALQMVNLNIFERGEIIDYKEIYFCGTKSAKKHVGDLNASTANFGYDDDRGDYNIVFGDHLAYRYEVVDLLGKGSFGQVVRCVDHKTGHLMAIKIIRNKKRFHQQALVEVNILQKLREWDPDNKHSMINFTQSFYFRGHLCISTELLGMNLYEFIKAHEFKGFSLRLIRRFSKQMLASLVLLKSHRVIHCDLKPENILLAHPLHSEIKVIDFGSSCFENEKVYTYIQSRFYRSPEVILGMSYGLPIDMWSLGCILAELLTGYPIFPGENEQEQLACIMEIFGPPEKHLIEKSSRKKLFFDSLGKPRVTVSSKGRRRRPSSKTLQQALKCDDEAFLDFIARCLRWDPDRRMKPDEAMLHEFVTGARKSSRQRPQVNGSSAAVPSPAKRYNASQTPQQRVRPLPEPPATSFKNGTAVSAGREVPSSSPIKSGPRRHSTVQGAPGGTGVKRAANGAPLNATSSLPRAAQRSVSGKPDLASAAAIASLKPR</sequence>
<dbReference type="InterPro" id="IPR042521">
    <property type="entry name" value="DYRK"/>
</dbReference>
<dbReference type="PROSITE" id="PS00107">
    <property type="entry name" value="PROTEIN_KINASE_ATP"/>
    <property type="match status" value="1"/>
</dbReference>
<feature type="region of interest" description="Disordered" evidence="12">
    <location>
        <begin position="464"/>
        <end position="491"/>
    </location>
</feature>
<evidence type="ECO:0000259" key="13">
    <source>
        <dbReference type="PROSITE" id="PS50011"/>
    </source>
</evidence>
<dbReference type="SUPFAM" id="SSF56112">
    <property type="entry name" value="Protein kinase-like (PK-like)"/>
    <property type="match status" value="1"/>
</dbReference>
<feature type="region of interest" description="Disordered" evidence="12">
    <location>
        <begin position="508"/>
        <end position="690"/>
    </location>
</feature>
<evidence type="ECO:0000256" key="1">
    <source>
        <dbReference type="ARBA" id="ARBA00008867"/>
    </source>
</evidence>
<proteinExistence type="inferred from homology"/>
<evidence type="ECO:0000256" key="2">
    <source>
        <dbReference type="ARBA" id="ARBA00013203"/>
    </source>
</evidence>
<dbReference type="CDD" id="cd14210">
    <property type="entry name" value="PKc_DYRK"/>
    <property type="match status" value="1"/>
</dbReference>
<keyword evidence="7 11" id="KW-0067">ATP-binding</keyword>
<evidence type="ECO:0000256" key="9">
    <source>
        <dbReference type="ARBA" id="ARBA00049308"/>
    </source>
</evidence>
<gene>
    <name evidence="14" type="ORF">P154DRAFT_522206</name>
</gene>
<evidence type="ECO:0000256" key="10">
    <source>
        <dbReference type="ARBA" id="ARBA00051680"/>
    </source>
</evidence>
<dbReference type="Gene3D" id="1.10.510.10">
    <property type="entry name" value="Transferase(Phosphotransferase) domain 1"/>
    <property type="match status" value="1"/>
</dbReference>
<dbReference type="EC" id="2.7.12.1" evidence="2"/>
<reference evidence="14" key="1">
    <citation type="journal article" date="2020" name="Stud. Mycol.">
        <title>101 Dothideomycetes genomes: a test case for predicting lifestyles and emergence of pathogens.</title>
        <authorList>
            <person name="Haridas S."/>
            <person name="Albert R."/>
            <person name="Binder M."/>
            <person name="Bloem J."/>
            <person name="Labutti K."/>
            <person name="Salamov A."/>
            <person name="Andreopoulos B."/>
            <person name="Baker S."/>
            <person name="Barry K."/>
            <person name="Bills G."/>
            <person name="Bluhm B."/>
            <person name="Cannon C."/>
            <person name="Castanera R."/>
            <person name="Culley D."/>
            <person name="Daum C."/>
            <person name="Ezra D."/>
            <person name="Gonzalez J."/>
            <person name="Henrissat B."/>
            <person name="Kuo A."/>
            <person name="Liang C."/>
            <person name="Lipzen A."/>
            <person name="Lutzoni F."/>
            <person name="Magnuson J."/>
            <person name="Mondo S."/>
            <person name="Nolan M."/>
            <person name="Ohm R."/>
            <person name="Pangilinan J."/>
            <person name="Park H.-J."/>
            <person name="Ramirez L."/>
            <person name="Alfaro M."/>
            <person name="Sun H."/>
            <person name="Tritt A."/>
            <person name="Yoshinaga Y."/>
            <person name="Zwiers L.-H."/>
            <person name="Turgeon B."/>
            <person name="Goodwin S."/>
            <person name="Spatafora J."/>
            <person name="Crous P."/>
            <person name="Grigoriev I."/>
        </authorList>
    </citation>
    <scope>NUCLEOTIDE SEQUENCE</scope>
    <source>
        <strain evidence="14">CBS 123094</strain>
    </source>
</reference>
<dbReference type="PROSITE" id="PS50011">
    <property type="entry name" value="PROTEIN_KINASE_DOM"/>
    <property type="match status" value="1"/>
</dbReference>
<comment type="similarity">
    <text evidence="1">Belongs to the protein kinase superfamily. CMGC Ser/Thr protein kinase family. MNB/DYRK subfamily.</text>
</comment>
<feature type="compositionally biased region" description="Polar residues" evidence="12">
    <location>
        <begin position="464"/>
        <end position="474"/>
    </location>
</feature>
<feature type="compositionally biased region" description="Polar residues" evidence="12">
    <location>
        <begin position="554"/>
        <end position="564"/>
    </location>
</feature>
<dbReference type="GO" id="GO:0005737">
    <property type="term" value="C:cytoplasm"/>
    <property type="evidence" value="ECO:0007669"/>
    <property type="project" value="TreeGrafter"/>
</dbReference>
<keyword evidence="6" id="KW-0418">Kinase</keyword>
<feature type="compositionally biased region" description="Low complexity" evidence="12">
    <location>
        <begin position="482"/>
        <end position="491"/>
    </location>
</feature>
<dbReference type="OrthoDB" id="9332038at2759"/>
<dbReference type="PANTHER" id="PTHR24058:SF22">
    <property type="entry name" value="DUAL SPECIFICITY TYROSINE-PHOSPHORYLATION-REGULATED KINASE 4"/>
    <property type="match status" value="1"/>
</dbReference>
<dbReference type="PANTHER" id="PTHR24058">
    <property type="entry name" value="DUAL SPECIFICITY PROTEIN KINASE"/>
    <property type="match status" value="1"/>
</dbReference>
<comment type="catalytic activity">
    <reaction evidence="10">
        <text>L-tyrosyl-[protein] + ATP = O-phospho-L-tyrosyl-[protein] + ADP + H(+)</text>
        <dbReference type="Rhea" id="RHEA:10596"/>
        <dbReference type="Rhea" id="RHEA-COMP:10136"/>
        <dbReference type="Rhea" id="RHEA-COMP:20101"/>
        <dbReference type="ChEBI" id="CHEBI:15378"/>
        <dbReference type="ChEBI" id="CHEBI:30616"/>
        <dbReference type="ChEBI" id="CHEBI:46858"/>
        <dbReference type="ChEBI" id="CHEBI:61978"/>
        <dbReference type="ChEBI" id="CHEBI:456216"/>
        <dbReference type="EC" id="2.7.12.1"/>
    </reaction>
</comment>
<feature type="compositionally biased region" description="Polar residues" evidence="12">
    <location>
        <begin position="130"/>
        <end position="142"/>
    </location>
</feature>
<dbReference type="EMBL" id="ML977586">
    <property type="protein sequence ID" value="KAF2000944.1"/>
    <property type="molecule type" value="Genomic_DNA"/>
</dbReference>
<feature type="binding site" evidence="11">
    <location>
        <position position="1112"/>
    </location>
    <ligand>
        <name>ATP</name>
        <dbReference type="ChEBI" id="CHEBI:30616"/>
    </ligand>
</feature>
<organism evidence="14 15">
    <name type="scientific">Amniculicola lignicola CBS 123094</name>
    <dbReference type="NCBI Taxonomy" id="1392246"/>
    <lineage>
        <taxon>Eukaryota</taxon>
        <taxon>Fungi</taxon>
        <taxon>Dikarya</taxon>
        <taxon>Ascomycota</taxon>
        <taxon>Pezizomycotina</taxon>
        <taxon>Dothideomycetes</taxon>
        <taxon>Pleosporomycetidae</taxon>
        <taxon>Pleosporales</taxon>
        <taxon>Amniculicolaceae</taxon>
        <taxon>Amniculicola</taxon>
    </lineage>
</organism>
<keyword evidence="3" id="KW-0723">Serine/threonine-protein kinase</keyword>
<feature type="region of interest" description="Disordered" evidence="12">
    <location>
        <begin position="1381"/>
        <end position="1505"/>
    </location>
</feature>
<comment type="catalytic activity">
    <reaction evidence="8">
        <text>L-seryl-[protein] + ATP = O-phospho-L-seryl-[protein] + ADP + H(+)</text>
        <dbReference type="Rhea" id="RHEA:17989"/>
        <dbReference type="Rhea" id="RHEA-COMP:9863"/>
        <dbReference type="Rhea" id="RHEA-COMP:11604"/>
        <dbReference type="ChEBI" id="CHEBI:15378"/>
        <dbReference type="ChEBI" id="CHEBI:29999"/>
        <dbReference type="ChEBI" id="CHEBI:30616"/>
        <dbReference type="ChEBI" id="CHEBI:83421"/>
        <dbReference type="ChEBI" id="CHEBI:456216"/>
        <dbReference type="EC" id="2.7.12.1"/>
    </reaction>
</comment>
<dbReference type="InterPro" id="IPR011009">
    <property type="entry name" value="Kinase-like_dom_sf"/>
</dbReference>
<dbReference type="FunFam" id="1.10.510.10:FF:000112">
    <property type="entry name" value="Putative dual specificity tyrosine-phosphorylation-regulated kinase 2"/>
    <property type="match status" value="1"/>
</dbReference>
<dbReference type="InterPro" id="IPR000719">
    <property type="entry name" value="Prot_kinase_dom"/>
</dbReference>
<evidence type="ECO:0000313" key="14">
    <source>
        <dbReference type="EMBL" id="KAF2000944.1"/>
    </source>
</evidence>
<name>A0A6A5WJ31_9PLEO</name>
<evidence type="ECO:0000256" key="11">
    <source>
        <dbReference type="PROSITE-ProRule" id="PRU10141"/>
    </source>
</evidence>
<dbReference type="InterPro" id="IPR017441">
    <property type="entry name" value="Protein_kinase_ATP_BS"/>
</dbReference>
<feature type="compositionally biased region" description="Polar residues" evidence="12">
    <location>
        <begin position="311"/>
        <end position="331"/>
    </location>
</feature>
<feature type="compositionally biased region" description="Low complexity" evidence="12">
    <location>
        <begin position="92"/>
        <end position="109"/>
    </location>
</feature>
<evidence type="ECO:0000256" key="3">
    <source>
        <dbReference type="ARBA" id="ARBA00022527"/>
    </source>
</evidence>
<feature type="compositionally biased region" description="Low complexity" evidence="12">
    <location>
        <begin position="638"/>
        <end position="654"/>
    </location>
</feature>
<comment type="catalytic activity">
    <reaction evidence="9">
        <text>L-threonyl-[protein] + ATP = O-phospho-L-threonyl-[protein] + ADP + H(+)</text>
        <dbReference type="Rhea" id="RHEA:46608"/>
        <dbReference type="Rhea" id="RHEA-COMP:11060"/>
        <dbReference type="Rhea" id="RHEA-COMP:11605"/>
        <dbReference type="ChEBI" id="CHEBI:15378"/>
        <dbReference type="ChEBI" id="CHEBI:30013"/>
        <dbReference type="ChEBI" id="CHEBI:30616"/>
        <dbReference type="ChEBI" id="CHEBI:61977"/>
        <dbReference type="ChEBI" id="CHEBI:456216"/>
        <dbReference type="EC" id="2.7.12.1"/>
    </reaction>
</comment>
<evidence type="ECO:0000256" key="5">
    <source>
        <dbReference type="ARBA" id="ARBA00022741"/>
    </source>
</evidence>
<accession>A0A6A5WJ31</accession>
<dbReference type="GO" id="GO:0005524">
    <property type="term" value="F:ATP binding"/>
    <property type="evidence" value="ECO:0007669"/>
    <property type="project" value="UniProtKB-UniRule"/>
</dbReference>
<evidence type="ECO:0000256" key="8">
    <source>
        <dbReference type="ARBA" id="ARBA00049003"/>
    </source>
</evidence>
<dbReference type="GO" id="GO:0004712">
    <property type="term" value="F:protein serine/threonine/tyrosine kinase activity"/>
    <property type="evidence" value="ECO:0007669"/>
    <property type="project" value="UniProtKB-EC"/>
</dbReference>
<evidence type="ECO:0000256" key="12">
    <source>
        <dbReference type="SAM" id="MobiDB-lite"/>
    </source>
</evidence>
<feature type="domain" description="Protein kinase" evidence="13">
    <location>
        <begin position="1083"/>
        <end position="1379"/>
    </location>
</feature>
<evidence type="ECO:0000313" key="15">
    <source>
        <dbReference type="Proteomes" id="UP000799779"/>
    </source>
</evidence>
<dbReference type="GO" id="GO:0004674">
    <property type="term" value="F:protein serine/threonine kinase activity"/>
    <property type="evidence" value="ECO:0007669"/>
    <property type="project" value="UniProtKB-KW"/>
</dbReference>
<evidence type="ECO:0000256" key="7">
    <source>
        <dbReference type="ARBA" id="ARBA00022840"/>
    </source>
</evidence>
<evidence type="ECO:0000256" key="6">
    <source>
        <dbReference type="ARBA" id="ARBA00022777"/>
    </source>
</evidence>
<dbReference type="SMART" id="SM00220">
    <property type="entry name" value="S_TKc"/>
    <property type="match status" value="1"/>
</dbReference>
<keyword evidence="15" id="KW-1185">Reference proteome</keyword>
<feature type="compositionally biased region" description="Polar residues" evidence="12">
    <location>
        <begin position="1388"/>
        <end position="1398"/>
    </location>
</feature>
<feature type="compositionally biased region" description="Pro residues" evidence="12">
    <location>
        <begin position="274"/>
        <end position="283"/>
    </location>
</feature>
<keyword evidence="5 11" id="KW-0547">Nucleotide-binding</keyword>
<feature type="region of interest" description="Disordered" evidence="12">
    <location>
        <begin position="789"/>
        <end position="923"/>
    </location>
</feature>
<keyword evidence="4" id="KW-0808">Transferase</keyword>
<feature type="compositionally biased region" description="Low complexity" evidence="12">
    <location>
        <begin position="386"/>
        <end position="400"/>
    </location>
</feature>
<protein>
    <recommendedName>
        <fullName evidence="2">dual-specificity kinase</fullName>
        <ecNumber evidence="2">2.7.12.1</ecNumber>
    </recommendedName>
</protein>
<dbReference type="Gene3D" id="3.30.10.30">
    <property type="entry name" value="DYRK"/>
    <property type="match status" value="1"/>
</dbReference>
<feature type="compositionally biased region" description="Polar residues" evidence="12">
    <location>
        <begin position="261"/>
        <end position="272"/>
    </location>
</feature>
<dbReference type="PROSITE" id="PS00108">
    <property type="entry name" value="PROTEIN_KINASE_ST"/>
    <property type="match status" value="1"/>
</dbReference>
<dbReference type="Pfam" id="PF00069">
    <property type="entry name" value="Pkinase"/>
    <property type="match status" value="1"/>
</dbReference>
<feature type="region of interest" description="Disordered" evidence="12">
    <location>
        <begin position="1"/>
        <end position="160"/>
    </location>
</feature>